<name>A0A4P9WI21_9FUNG</name>
<keyword evidence="4" id="KW-0505">Motor protein</keyword>
<dbReference type="GO" id="GO:0016459">
    <property type="term" value="C:myosin complex"/>
    <property type="evidence" value="ECO:0007669"/>
    <property type="project" value="UniProtKB-KW"/>
</dbReference>
<keyword evidence="2" id="KW-0067">ATP-binding</keyword>
<proteinExistence type="predicted"/>
<evidence type="ECO:0000259" key="8">
    <source>
        <dbReference type="Pfam" id="PF00063"/>
    </source>
</evidence>
<evidence type="ECO:0000256" key="3">
    <source>
        <dbReference type="ARBA" id="ARBA00023123"/>
    </source>
</evidence>
<keyword evidence="3" id="KW-0518">Myosin</keyword>
<feature type="region of interest" description="Disordered" evidence="6">
    <location>
        <begin position="1"/>
        <end position="24"/>
    </location>
</feature>
<dbReference type="InterPro" id="IPR027417">
    <property type="entry name" value="P-loop_NTPase"/>
</dbReference>
<keyword evidence="5" id="KW-0009">Actin-binding</keyword>
<evidence type="ECO:0000256" key="1">
    <source>
        <dbReference type="ARBA" id="ARBA00022741"/>
    </source>
</evidence>
<keyword evidence="1" id="KW-0547">Nucleotide-binding</keyword>
<dbReference type="GO" id="GO:0000146">
    <property type="term" value="F:microfilament motor activity"/>
    <property type="evidence" value="ECO:0007669"/>
    <property type="project" value="TreeGrafter"/>
</dbReference>
<feature type="transmembrane region" description="Helical" evidence="7">
    <location>
        <begin position="59"/>
        <end position="78"/>
    </location>
</feature>
<dbReference type="GO" id="GO:0051015">
    <property type="term" value="F:actin filament binding"/>
    <property type="evidence" value="ECO:0007669"/>
    <property type="project" value="TreeGrafter"/>
</dbReference>
<dbReference type="Proteomes" id="UP000269721">
    <property type="component" value="Unassembled WGS sequence"/>
</dbReference>
<evidence type="ECO:0000313" key="10">
    <source>
        <dbReference type="Proteomes" id="UP000269721"/>
    </source>
</evidence>
<keyword evidence="7" id="KW-0812">Transmembrane</keyword>
<accession>A0A4P9WI21</accession>
<dbReference type="EMBL" id="KZ994980">
    <property type="protein sequence ID" value="RKO91625.1"/>
    <property type="molecule type" value="Genomic_DNA"/>
</dbReference>
<dbReference type="GO" id="GO:0016020">
    <property type="term" value="C:membrane"/>
    <property type="evidence" value="ECO:0007669"/>
    <property type="project" value="TreeGrafter"/>
</dbReference>
<dbReference type="GO" id="GO:0005737">
    <property type="term" value="C:cytoplasm"/>
    <property type="evidence" value="ECO:0007669"/>
    <property type="project" value="TreeGrafter"/>
</dbReference>
<evidence type="ECO:0000313" key="9">
    <source>
        <dbReference type="EMBL" id="RKO91625.1"/>
    </source>
</evidence>
<sequence length="316" mass="33671">MRRASQAFSHSTPGSEVSFGITDPRCIHPPDNQSDCSTKTHCATPQIGVAPMVPLFTNLHFGMILVASSFLFLGPIFTKIAHLEIPDSTSPPLLALSWHQHATAQSEPKTVTTATMSDGKSQALQCHAQIASKVGIRLAVAEQMPEGGELSTTERSADLALPADCLLSLSKTVKFPDPLPPPTRIASMVRPGRRSASQADGLSAPTPPTLPTTRDDITATTVLHLTLPALNSDEIVGNLGARFATDETYTRVGSRAVIALNPGRNLPSSSSSVSKDYAIAARDPASPLPAPHVFDLTDAAYLHMLRMEEDQSILLR</sequence>
<dbReference type="PANTHER" id="PTHR13140">
    <property type="entry name" value="MYOSIN"/>
    <property type="match status" value="1"/>
</dbReference>
<evidence type="ECO:0000256" key="4">
    <source>
        <dbReference type="ARBA" id="ARBA00023175"/>
    </source>
</evidence>
<dbReference type="Pfam" id="PF00063">
    <property type="entry name" value="Myosin_head"/>
    <property type="match status" value="1"/>
</dbReference>
<keyword evidence="10" id="KW-1185">Reference proteome</keyword>
<dbReference type="SUPFAM" id="SSF52540">
    <property type="entry name" value="P-loop containing nucleoside triphosphate hydrolases"/>
    <property type="match status" value="1"/>
</dbReference>
<dbReference type="PANTHER" id="PTHR13140:SF550">
    <property type="entry name" value="MYOSIN-IIIB ISOFORM X1"/>
    <property type="match status" value="1"/>
</dbReference>
<feature type="region of interest" description="Disordered" evidence="6">
    <location>
        <begin position="177"/>
        <end position="214"/>
    </location>
</feature>
<evidence type="ECO:0000256" key="2">
    <source>
        <dbReference type="ARBA" id="ARBA00022840"/>
    </source>
</evidence>
<evidence type="ECO:0000256" key="6">
    <source>
        <dbReference type="SAM" id="MobiDB-lite"/>
    </source>
</evidence>
<dbReference type="GO" id="GO:0005524">
    <property type="term" value="F:ATP binding"/>
    <property type="evidence" value="ECO:0007669"/>
    <property type="project" value="UniProtKB-KW"/>
</dbReference>
<evidence type="ECO:0000256" key="7">
    <source>
        <dbReference type="SAM" id="Phobius"/>
    </source>
</evidence>
<dbReference type="Gene3D" id="3.40.850.10">
    <property type="entry name" value="Kinesin motor domain"/>
    <property type="match status" value="1"/>
</dbReference>
<gene>
    <name evidence="9" type="ORF">BDK51DRAFT_45490</name>
</gene>
<protein>
    <recommendedName>
        <fullName evidence="8">Myosin motor domain-containing protein</fullName>
    </recommendedName>
</protein>
<dbReference type="InterPro" id="IPR036961">
    <property type="entry name" value="Kinesin_motor_dom_sf"/>
</dbReference>
<keyword evidence="7" id="KW-1133">Transmembrane helix</keyword>
<evidence type="ECO:0000256" key="5">
    <source>
        <dbReference type="ARBA" id="ARBA00023203"/>
    </source>
</evidence>
<dbReference type="OrthoDB" id="370884at2759"/>
<dbReference type="InterPro" id="IPR001609">
    <property type="entry name" value="Myosin_head_motor_dom-like"/>
</dbReference>
<keyword evidence="7" id="KW-0472">Membrane</keyword>
<organism evidence="9 10">
    <name type="scientific">Blyttiomyces helicus</name>
    <dbReference type="NCBI Taxonomy" id="388810"/>
    <lineage>
        <taxon>Eukaryota</taxon>
        <taxon>Fungi</taxon>
        <taxon>Fungi incertae sedis</taxon>
        <taxon>Chytridiomycota</taxon>
        <taxon>Chytridiomycota incertae sedis</taxon>
        <taxon>Chytridiomycetes</taxon>
        <taxon>Chytridiomycetes incertae sedis</taxon>
        <taxon>Blyttiomyces</taxon>
    </lineage>
</organism>
<dbReference type="GO" id="GO:0007015">
    <property type="term" value="P:actin filament organization"/>
    <property type="evidence" value="ECO:0007669"/>
    <property type="project" value="TreeGrafter"/>
</dbReference>
<feature type="compositionally biased region" description="Polar residues" evidence="6">
    <location>
        <begin position="1"/>
        <end position="15"/>
    </location>
</feature>
<reference evidence="10" key="1">
    <citation type="journal article" date="2018" name="Nat. Microbiol.">
        <title>Leveraging single-cell genomics to expand the fungal tree of life.</title>
        <authorList>
            <person name="Ahrendt S.R."/>
            <person name="Quandt C.A."/>
            <person name="Ciobanu D."/>
            <person name="Clum A."/>
            <person name="Salamov A."/>
            <person name="Andreopoulos B."/>
            <person name="Cheng J.F."/>
            <person name="Woyke T."/>
            <person name="Pelin A."/>
            <person name="Henrissat B."/>
            <person name="Reynolds N.K."/>
            <person name="Benny G.L."/>
            <person name="Smith M.E."/>
            <person name="James T.Y."/>
            <person name="Grigoriev I.V."/>
        </authorList>
    </citation>
    <scope>NUCLEOTIDE SEQUENCE [LARGE SCALE GENOMIC DNA]</scope>
</reference>
<feature type="domain" description="Myosin motor" evidence="8">
    <location>
        <begin position="226"/>
        <end position="315"/>
    </location>
</feature>
<dbReference type="AlphaFoldDB" id="A0A4P9WI21"/>